<proteinExistence type="inferred from homology"/>
<reference evidence="11" key="1">
    <citation type="submission" date="2021-01" db="UniProtKB">
        <authorList>
            <consortium name="EnsemblMetazoa"/>
        </authorList>
    </citation>
    <scope>IDENTIFICATION</scope>
</reference>
<dbReference type="AlphaFoldDB" id="A0A7M5X637"/>
<keyword evidence="7" id="KW-0539">Nucleus</keyword>
<dbReference type="Pfam" id="PF00400">
    <property type="entry name" value="WD40"/>
    <property type="match status" value="5"/>
</dbReference>
<dbReference type="InterPro" id="IPR036322">
    <property type="entry name" value="WD40_repeat_dom_sf"/>
</dbReference>
<dbReference type="SMART" id="SM00320">
    <property type="entry name" value="WD40"/>
    <property type="match status" value="6"/>
</dbReference>
<dbReference type="PROSITE" id="PS00678">
    <property type="entry name" value="WD_REPEATS_1"/>
    <property type="match status" value="3"/>
</dbReference>
<feature type="repeat" description="WD" evidence="8">
    <location>
        <begin position="555"/>
        <end position="587"/>
    </location>
</feature>
<dbReference type="InterPro" id="IPR007582">
    <property type="entry name" value="TFIID_NTD2"/>
</dbReference>
<dbReference type="PANTHER" id="PTHR19879">
    <property type="entry name" value="TRANSCRIPTION INITIATION FACTOR TFIID"/>
    <property type="match status" value="1"/>
</dbReference>
<dbReference type="OrthoDB" id="10266330at2759"/>
<dbReference type="PANTHER" id="PTHR19879:SF1">
    <property type="entry name" value="CANNONBALL-RELATED"/>
    <property type="match status" value="1"/>
</dbReference>
<dbReference type="InterPro" id="IPR020472">
    <property type="entry name" value="WD40_PAC1"/>
</dbReference>
<keyword evidence="5" id="KW-0805">Transcription regulation</keyword>
<evidence type="ECO:0000256" key="6">
    <source>
        <dbReference type="ARBA" id="ARBA00023163"/>
    </source>
</evidence>
<dbReference type="PRINTS" id="PR00320">
    <property type="entry name" value="GPROTEINBRPT"/>
</dbReference>
<feature type="repeat" description="WD" evidence="8">
    <location>
        <begin position="471"/>
        <end position="512"/>
    </location>
</feature>
<dbReference type="Proteomes" id="UP000594262">
    <property type="component" value="Unplaced"/>
</dbReference>
<dbReference type="RefSeq" id="XP_066927381.1">
    <property type="nucleotide sequence ID" value="XM_067071280.1"/>
</dbReference>
<comment type="similarity">
    <text evidence="2">Belongs to the WD repeat TAF5 family.</text>
</comment>
<keyword evidence="3 8" id="KW-0853">WD repeat</keyword>
<dbReference type="GeneID" id="136814853"/>
<feature type="compositionally biased region" description="Low complexity" evidence="9">
    <location>
        <begin position="1"/>
        <end position="20"/>
    </location>
</feature>
<dbReference type="SUPFAM" id="SSF50978">
    <property type="entry name" value="WD40 repeat-like"/>
    <property type="match status" value="1"/>
</dbReference>
<evidence type="ECO:0000259" key="10">
    <source>
        <dbReference type="Pfam" id="PF04494"/>
    </source>
</evidence>
<dbReference type="InterPro" id="IPR037264">
    <property type="entry name" value="TFIID_NTD2_sf"/>
</dbReference>
<evidence type="ECO:0000256" key="7">
    <source>
        <dbReference type="ARBA" id="ARBA00023242"/>
    </source>
</evidence>
<dbReference type="PROSITE" id="PS50082">
    <property type="entry name" value="WD_REPEATS_2"/>
    <property type="match status" value="5"/>
</dbReference>
<organism evidence="11 12">
    <name type="scientific">Clytia hemisphaerica</name>
    <dbReference type="NCBI Taxonomy" id="252671"/>
    <lineage>
        <taxon>Eukaryota</taxon>
        <taxon>Metazoa</taxon>
        <taxon>Cnidaria</taxon>
        <taxon>Hydrozoa</taxon>
        <taxon>Hydroidolina</taxon>
        <taxon>Leptothecata</taxon>
        <taxon>Obeliida</taxon>
        <taxon>Clytiidae</taxon>
        <taxon>Clytia</taxon>
    </lineage>
</organism>
<feature type="domain" description="TFIID subunit TAF5 NTD2" evidence="10">
    <location>
        <begin position="125"/>
        <end position="251"/>
    </location>
</feature>
<evidence type="ECO:0000313" key="11">
    <source>
        <dbReference type="EnsemblMetazoa" id="CLYHEMP018313.1"/>
    </source>
</evidence>
<feature type="region of interest" description="Disordered" evidence="9">
    <location>
        <begin position="1"/>
        <end position="48"/>
    </location>
</feature>
<dbReference type="SUPFAM" id="SSF160897">
    <property type="entry name" value="Taf5 N-terminal domain-like"/>
    <property type="match status" value="1"/>
</dbReference>
<comment type="subcellular location">
    <subcellularLocation>
        <location evidence="1">Nucleus</location>
    </subcellularLocation>
</comment>
<evidence type="ECO:0000256" key="3">
    <source>
        <dbReference type="ARBA" id="ARBA00022574"/>
    </source>
</evidence>
<keyword evidence="12" id="KW-1185">Reference proteome</keyword>
<dbReference type="CDD" id="cd08044">
    <property type="entry name" value="TAF5_NTD2"/>
    <property type="match status" value="1"/>
</dbReference>
<evidence type="ECO:0000256" key="9">
    <source>
        <dbReference type="SAM" id="MobiDB-lite"/>
    </source>
</evidence>
<dbReference type="Gene3D" id="1.25.40.500">
    <property type="entry name" value="TFIID subunit TAF5, NTD2 domain"/>
    <property type="match status" value="1"/>
</dbReference>
<name>A0A7M5X637_9CNID</name>
<dbReference type="CDD" id="cd00200">
    <property type="entry name" value="WD40"/>
    <property type="match status" value="1"/>
</dbReference>
<dbReference type="GO" id="GO:0016251">
    <property type="term" value="F:RNA polymerase II general transcription initiation factor activity"/>
    <property type="evidence" value="ECO:0007669"/>
    <property type="project" value="TreeGrafter"/>
</dbReference>
<dbReference type="EnsemblMetazoa" id="CLYHEMT018313.1">
    <property type="protein sequence ID" value="CLYHEMP018313.1"/>
    <property type="gene ID" value="CLYHEMG018313"/>
</dbReference>
<dbReference type="GO" id="GO:0006367">
    <property type="term" value="P:transcription initiation at RNA polymerase II promoter"/>
    <property type="evidence" value="ECO:0007669"/>
    <property type="project" value="TreeGrafter"/>
</dbReference>
<dbReference type="GO" id="GO:0005669">
    <property type="term" value="C:transcription factor TFIID complex"/>
    <property type="evidence" value="ECO:0007669"/>
    <property type="project" value="TreeGrafter"/>
</dbReference>
<dbReference type="InterPro" id="IPR001680">
    <property type="entry name" value="WD40_rpt"/>
</dbReference>
<dbReference type="Pfam" id="PF04494">
    <property type="entry name" value="TFIID_NTD2"/>
    <property type="match status" value="1"/>
</dbReference>
<evidence type="ECO:0000256" key="1">
    <source>
        <dbReference type="ARBA" id="ARBA00004123"/>
    </source>
</evidence>
<protein>
    <recommendedName>
        <fullName evidence="10">TFIID subunit TAF5 NTD2 domain-containing protein</fullName>
    </recommendedName>
</protein>
<feature type="repeat" description="WD" evidence="8">
    <location>
        <begin position="387"/>
        <end position="428"/>
    </location>
</feature>
<evidence type="ECO:0000313" key="12">
    <source>
        <dbReference type="Proteomes" id="UP000594262"/>
    </source>
</evidence>
<dbReference type="InterPro" id="IPR019775">
    <property type="entry name" value="WD40_repeat_CS"/>
</dbReference>
<evidence type="ECO:0000256" key="8">
    <source>
        <dbReference type="PROSITE-ProRule" id="PRU00221"/>
    </source>
</evidence>
<dbReference type="PROSITE" id="PS50294">
    <property type="entry name" value="WD_REPEATS_REGION"/>
    <property type="match status" value="5"/>
</dbReference>
<evidence type="ECO:0000256" key="2">
    <source>
        <dbReference type="ARBA" id="ARBA00009435"/>
    </source>
</evidence>
<evidence type="ECO:0000256" key="4">
    <source>
        <dbReference type="ARBA" id="ARBA00022737"/>
    </source>
</evidence>
<feature type="repeat" description="WD" evidence="8">
    <location>
        <begin position="513"/>
        <end position="554"/>
    </location>
</feature>
<sequence>MLGLSNTGHSSKSSKNSGPSEELSELVSSYKKQRSIEQKSQSGAGPSGLNLNSLSLPWECNLDSNIVIKTEKDLQLDTKDFGLNTETEPVIIESVPPREFFQWYKMHNFHSGEKNAVSFSSMMTDSTSYEEQYLGLKIFLAACSASYKRELSAILFHVYVHFYIDLVAKPDVSTAQTFLEKFRNDHEENHKDVLQTLPKITLNSHIAHYPLIHELRKSKIVLKLSLHVYNYFLQHLRHGNFSLVLQTLNRYFTIRSSSSFNYGHYFKDNEKENKDQTDVVMEELNEPYCSSNEQNAIDSLKESISNMDRCGKLLKPSICVYSFHNAHQGICCSKFSRKVSHLAAGFEDASIRLMNIVSQTRIEVTPDEKPLKETSSSSSHTSDMTVLRGHQGAIYQIAFFQNDDFMLSASRDKSVRLWNIHQKKNLVAYKGHAYTVWDVSVNTDGTYFVSASLDKTLRLWNTEYACPLRILAGHGDSVDCVAFHPNGNYIASGSSDKTCRLWDLQSGQFVRVFVGHKGPIYSLAFSPDGKYLTSAGDDSEIKIWDLANGQLLNEFKAHSKTIYNLSFSNDGSMFASGGLDKTVKVWESENIFRKKTTSLFKMADECIGSYPVDNISSILDLKFSDGNLLYTSVLSNSVR</sequence>
<keyword evidence="6" id="KW-0804">Transcription</keyword>
<dbReference type="InterPro" id="IPR015943">
    <property type="entry name" value="WD40/YVTN_repeat-like_dom_sf"/>
</dbReference>
<evidence type="ECO:0000256" key="5">
    <source>
        <dbReference type="ARBA" id="ARBA00023015"/>
    </source>
</evidence>
<accession>A0A7M5X637</accession>
<feature type="repeat" description="WD" evidence="8">
    <location>
        <begin position="429"/>
        <end position="463"/>
    </location>
</feature>
<keyword evidence="4" id="KW-0677">Repeat</keyword>
<dbReference type="Gene3D" id="2.130.10.10">
    <property type="entry name" value="YVTN repeat-like/Quinoprotein amine dehydrogenase"/>
    <property type="match status" value="3"/>
</dbReference>